<dbReference type="Pfam" id="PF00172">
    <property type="entry name" value="Zn_clus"/>
    <property type="match status" value="1"/>
</dbReference>
<dbReference type="PROSITE" id="PS00463">
    <property type="entry name" value="ZN2_CY6_FUNGAL_1"/>
    <property type="match status" value="1"/>
</dbReference>
<dbReference type="InterPro" id="IPR053181">
    <property type="entry name" value="EcdB-like_regulator"/>
</dbReference>
<gene>
    <name evidence="3" type="ORF">H0G86_013289</name>
</gene>
<dbReference type="CDD" id="cd12148">
    <property type="entry name" value="fungal_TF_MHR"/>
    <property type="match status" value="1"/>
</dbReference>
<dbReference type="PROSITE" id="PS50048">
    <property type="entry name" value="ZN2_CY6_FUNGAL_2"/>
    <property type="match status" value="1"/>
</dbReference>
<dbReference type="AlphaFoldDB" id="A0A8G0PP73"/>
<evidence type="ECO:0000313" key="3">
    <source>
        <dbReference type="EMBL" id="QYT06440.1"/>
    </source>
</evidence>
<organism evidence="3 4">
    <name type="scientific">Trichoderma simmonsii</name>
    <dbReference type="NCBI Taxonomy" id="1491479"/>
    <lineage>
        <taxon>Eukaryota</taxon>
        <taxon>Fungi</taxon>
        <taxon>Dikarya</taxon>
        <taxon>Ascomycota</taxon>
        <taxon>Pezizomycotina</taxon>
        <taxon>Sordariomycetes</taxon>
        <taxon>Hypocreomycetidae</taxon>
        <taxon>Hypocreales</taxon>
        <taxon>Hypocreaceae</taxon>
        <taxon>Trichoderma</taxon>
    </lineage>
</organism>
<evidence type="ECO:0000259" key="2">
    <source>
        <dbReference type="PROSITE" id="PS50048"/>
    </source>
</evidence>
<dbReference type="Proteomes" id="UP000826661">
    <property type="component" value="Chromosome VII"/>
</dbReference>
<proteinExistence type="predicted"/>
<dbReference type="CDD" id="cd00067">
    <property type="entry name" value="GAL4"/>
    <property type="match status" value="1"/>
</dbReference>
<dbReference type="GO" id="GO:0008270">
    <property type="term" value="F:zinc ion binding"/>
    <property type="evidence" value="ECO:0007669"/>
    <property type="project" value="InterPro"/>
</dbReference>
<evidence type="ECO:0000256" key="1">
    <source>
        <dbReference type="ARBA" id="ARBA00023242"/>
    </source>
</evidence>
<dbReference type="Gene3D" id="4.10.240.10">
    <property type="entry name" value="Zn(2)-C6 fungal-type DNA-binding domain"/>
    <property type="match status" value="1"/>
</dbReference>
<keyword evidence="1" id="KW-0539">Nucleus</keyword>
<sequence>MYSLRQNHRGILATQACEACRARKRKCDEQRPKCALCRRLKIDCHYKDRTLNKADTLSDILTVLQQVSDGVNEILSANTVAHGYTFQEQSGVRPSTSSIGQPSEVPCVLSAPLYKNELHTDHADAELAVAYRHSTATHQLLKWPFVWQSLQSRLNQSQNIVFDSGIDWFLSIHHSSSDNQFPSRLCSPADINVSHPLVDITYSNTMRYAKTYFDTFNYMHPLLDRTIFFQETLPTAMGTVLTATHRIGDESLLITLLVLALGELALSLIMNDRESTEHDRHLSQSPPGLKYFNEVRKRLGFLQFSPSLAIVHIEAMTSLYYAACFRHMDSWRMSVKASESCYLLIKSRQHDWESGEGDLLKRAFWHCVAMEVGNHLELNLPYSSLMDLEQIVPLPTFSGSFCYLSQQLDHVSNFEHHYAALIALRRICRAFHEAMNHETSHSANPKAISSVVQYHANQLERWKSILPPALQWDDARSALVDGELLFGSDISDKSEEAARRKYVRDVQTALLRTRYYYAQYMIYRPLIYKVLHFPKSITTDDVYGVSCCLKSCLNWPLLIVPPGKQKLLLPYLFYWSQNFLGILLVFYCTQMSPLLGSIRKEFLDEGDIQRSLDIMAASIQEMKKTDQMASWSSLVVNLL</sequence>
<dbReference type="PANTHER" id="PTHR47785">
    <property type="entry name" value="ZN(II)2CYS6 TRANSCRIPTION FACTOR (EUROFUNG)-RELATED-RELATED"/>
    <property type="match status" value="1"/>
</dbReference>
<dbReference type="InterPro" id="IPR036864">
    <property type="entry name" value="Zn2-C6_fun-type_DNA-bd_sf"/>
</dbReference>
<dbReference type="EMBL" id="CP075870">
    <property type="protein sequence ID" value="QYT06440.1"/>
    <property type="molecule type" value="Genomic_DNA"/>
</dbReference>
<reference evidence="3 4" key="1">
    <citation type="journal article" date="2021" name="BMC Genomics">
        <title>Telomere-to-telomere genome assembly of asparaginase-producing Trichoderma simmonsii.</title>
        <authorList>
            <person name="Chung D."/>
            <person name="Kwon Y.M."/>
            <person name="Yang Y."/>
        </authorList>
    </citation>
    <scope>NUCLEOTIDE SEQUENCE [LARGE SCALE GENOMIC DNA]</scope>
    <source>
        <strain evidence="3 4">GH-Sj1</strain>
    </source>
</reference>
<dbReference type="InterPro" id="IPR001138">
    <property type="entry name" value="Zn2Cys6_DnaBD"/>
</dbReference>
<accession>A0A8G0PP73</accession>
<protein>
    <submittedName>
        <fullName evidence="3">Zn(2)-C6 fungal-type domain-containing protein</fullName>
    </submittedName>
</protein>
<keyword evidence="4" id="KW-1185">Reference proteome</keyword>
<feature type="domain" description="Zn(2)-C6 fungal-type" evidence="2">
    <location>
        <begin position="16"/>
        <end position="46"/>
    </location>
</feature>
<dbReference type="SUPFAM" id="SSF57701">
    <property type="entry name" value="Zn2/Cys6 DNA-binding domain"/>
    <property type="match status" value="1"/>
</dbReference>
<dbReference type="PANTHER" id="PTHR47785:SF6">
    <property type="entry name" value="ZN(II)2CYS6 TRANSCRIPTION FACTOR (EUROFUNG)"/>
    <property type="match status" value="1"/>
</dbReference>
<evidence type="ECO:0000313" key="4">
    <source>
        <dbReference type="Proteomes" id="UP000826661"/>
    </source>
</evidence>
<dbReference type="SMART" id="SM00066">
    <property type="entry name" value="GAL4"/>
    <property type="match status" value="1"/>
</dbReference>
<dbReference type="GO" id="GO:0000981">
    <property type="term" value="F:DNA-binding transcription factor activity, RNA polymerase II-specific"/>
    <property type="evidence" value="ECO:0007669"/>
    <property type="project" value="InterPro"/>
</dbReference>
<name>A0A8G0PP73_9HYPO</name>